<evidence type="ECO:0000313" key="2">
    <source>
        <dbReference type="EMBL" id="XDU61305.1"/>
    </source>
</evidence>
<proteinExistence type="predicted"/>
<sequence>MIEKKDIYKYEKKQISDKIIDQEKPNCGNYEDYIDRYYKIYNKMSENEKIRSRYILLISGAIITGVISLIKDDKFKFFIFLDIIFLVAILVGGLSILIFLLATYEYKEALIIEEDIYQKNLSNDIAQKKRENNKFTKKIECLDRIIEILLIILFVLLTISVLMYCKK</sequence>
<dbReference type="EMBL" id="CP165647">
    <property type="protein sequence ID" value="XDU61305.1"/>
    <property type="molecule type" value="Genomic_DNA"/>
</dbReference>
<feature type="transmembrane region" description="Helical" evidence="1">
    <location>
        <begin position="145"/>
        <end position="164"/>
    </location>
</feature>
<feature type="transmembrane region" description="Helical" evidence="1">
    <location>
        <begin position="77"/>
        <end position="102"/>
    </location>
</feature>
<accession>A0AB39V1F3</accession>
<dbReference type="RefSeq" id="WP_369714786.1">
    <property type="nucleotide sequence ID" value="NZ_CP165647.1"/>
</dbReference>
<name>A0AB39V1F3_9FUSO</name>
<dbReference type="AlphaFoldDB" id="A0AB39V1F3"/>
<keyword evidence="1" id="KW-1133">Transmembrane helix</keyword>
<reference evidence="2" key="1">
    <citation type="submission" date="2024-07" db="EMBL/GenBank/DDBJ databases">
        <authorList>
            <person name="Li X.-J."/>
            <person name="Wang X."/>
        </authorList>
    </citation>
    <scope>NUCLEOTIDE SEQUENCE</scope>
    <source>
        <strain evidence="2">HSP-536</strain>
    </source>
</reference>
<gene>
    <name evidence="2" type="ORF">AB8B28_06470</name>
</gene>
<dbReference type="KEGG" id="lala:AB8B28_06470"/>
<evidence type="ECO:0000256" key="1">
    <source>
        <dbReference type="SAM" id="Phobius"/>
    </source>
</evidence>
<protein>
    <submittedName>
        <fullName evidence="2">Uncharacterized protein</fullName>
    </submittedName>
</protein>
<organism evidence="2">
    <name type="scientific">Leptotrichia alba</name>
    <dbReference type="NCBI Taxonomy" id="3239304"/>
    <lineage>
        <taxon>Bacteria</taxon>
        <taxon>Fusobacteriati</taxon>
        <taxon>Fusobacteriota</taxon>
        <taxon>Fusobacteriia</taxon>
        <taxon>Fusobacteriales</taxon>
        <taxon>Leptotrichiaceae</taxon>
        <taxon>Leptotrichia</taxon>
    </lineage>
</organism>
<feature type="transmembrane region" description="Helical" evidence="1">
    <location>
        <begin position="54"/>
        <end position="71"/>
    </location>
</feature>
<keyword evidence="1" id="KW-0472">Membrane</keyword>
<keyword evidence="1" id="KW-0812">Transmembrane</keyword>